<protein>
    <submittedName>
        <fullName evidence="1">Uncharacterized protein</fullName>
    </submittedName>
</protein>
<accession>A0A4Y2VTC5</accession>
<reference evidence="1 2" key="1">
    <citation type="journal article" date="2019" name="Sci. Rep.">
        <title>Orb-weaving spider Araneus ventricosus genome elucidates the spidroin gene catalogue.</title>
        <authorList>
            <person name="Kono N."/>
            <person name="Nakamura H."/>
            <person name="Ohtoshi R."/>
            <person name="Moran D.A.P."/>
            <person name="Shinohara A."/>
            <person name="Yoshida Y."/>
            <person name="Fujiwara M."/>
            <person name="Mori M."/>
            <person name="Tomita M."/>
            <person name="Arakawa K."/>
        </authorList>
    </citation>
    <scope>NUCLEOTIDE SEQUENCE [LARGE SCALE GENOMIC DNA]</scope>
</reference>
<evidence type="ECO:0000313" key="2">
    <source>
        <dbReference type="Proteomes" id="UP000499080"/>
    </source>
</evidence>
<dbReference type="EMBL" id="BGPR01051165">
    <property type="protein sequence ID" value="GBO28145.1"/>
    <property type="molecule type" value="Genomic_DNA"/>
</dbReference>
<gene>
    <name evidence="1" type="ORF">AVEN_98619_1</name>
</gene>
<dbReference type="AlphaFoldDB" id="A0A4Y2VTC5"/>
<organism evidence="1 2">
    <name type="scientific">Araneus ventricosus</name>
    <name type="common">Orbweaver spider</name>
    <name type="synonym">Epeira ventricosa</name>
    <dbReference type="NCBI Taxonomy" id="182803"/>
    <lineage>
        <taxon>Eukaryota</taxon>
        <taxon>Metazoa</taxon>
        <taxon>Ecdysozoa</taxon>
        <taxon>Arthropoda</taxon>
        <taxon>Chelicerata</taxon>
        <taxon>Arachnida</taxon>
        <taxon>Araneae</taxon>
        <taxon>Araneomorphae</taxon>
        <taxon>Entelegynae</taxon>
        <taxon>Araneoidea</taxon>
        <taxon>Araneidae</taxon>
        <taxon>Araneus</taxon>
    </lineage>
</organism>
<keyword evidence="2" id="KW-1185">Reference proteome</keyword>
<comment type="caution">
    <text evidence="1">The sequence shown here is derived from an EMBL/GenBank/DDBJ whole genome shotgun (WGS) entry which is preliminary data.</text>
</comment>
<name>A0A4Y2VTC5_ARAVE</name>
<sequence length="63" mass="7242">MAVDAVSVFTSRRYKETFMTHSENHLLAGGNVRVKLFSPASFKESFPGRIPEEKPYRRLQDVL</sequence>
<evidence type="ECO:0000313" key="1">
    <source>
        <dbReference type="EMBL" id="GBO28145.1"/>
    </source>
</evidence>
<proteinExistence type="predicted"/>
<dbReference type="Proteomes" id="UP000499080">
    <property type="component" value="Unassembled WGS sequence"/>
</dbReference>
<feature type="non-terminal residue" evidence="1">
    <location>
        <position position="63"/>
    </location>
</feature>